<dbReference type="GO" id="GO:0006409">
    <property type="term" value="P:tRNA export from nucleus"/>
    <property type="evidence" value="ECO:0007669"/>
    <property type="project" value="TreeGrafter"/>
</dbReference>
<evidence type="ECO:0000256" key="3">
    <source>
        <dbReference type="ARBA" id="ARBA00022884"/>
    </source>
</evidence>
<comment type="similarity">
    <text evidence="2 5">Belongs to the NRAP family.</text>
</comment>
<accession>A0A8K0W4K1</accession>
<keyword evidence="3 5" id="KW-0694">RNA-binding</keyword>
<keyword evidence="5" id="KW-0687">Ribonucleoprotein</keyword>
<gene>
    <name evidence="13" type="ORF">FB567DRAFT_459672</name>
</gene>
<evidence type="ECO:0000259" key="11">
    <source>
        <dbReference type="Pfam" id="PF17406"/>
    </source>
</evidence>
<feature type="domain" description="Nrap protein" evidence="12">
    <location>
        <begin position="1092"/>
        <end position="1226"/>
    </location>
</feature>
<dbReference type="Pfam" id="PF17407">
    <property type="entry name" value="Nrap_D6"/>
    <property type="match status" value="1"/>
</dbReference>
<comment type="subcellular location">
    <subcellularLocation>
        <location evidence="1 5">Nucleus</location>
        <location evidence="1 5">Nucleolus</location>
    </subcellularLocation>
</comment>
<dbReference type="Proteomes" id="UP000813461">
    <property type="component" value="Unassembled WGS sequence"/>
</dbReference>
<dbReference type="GO" id="GO:0003723">
    <property type="term" value="F:RNA binding"/>
    <property type="evidence" value="ECO:0007669"/>
    <property type="project" value="UniProtKB-KW"/>
</dbReference>
<protein>
    <recommendedName>
        <fullName evidence="5">U3 small nucleolar RNA-associated protein 22</fullName>
    </recommendedName>
</protein>
<feature type="domain" description="Nrap protein" evidence="10">
    <location>
        <begin position="718"/>
        <end position="901"/>
    </location>
</feature>
<dbReference type="Gene3D" id="3.30.70.3030">
    <property type="match status" value="1"/>
</dbReference>
<evidence type="ECO:0000256" key="5">
    <source>
        <dbReference type="RuleBase" id="RU364032"/>
    </source>
</evidence>
<evidence type="ECO:0000256" key="6">
    <source>
        <dbReference type="SAM" id="MobiDB-lite"/>
    </source>
</evidence>
<dbReference type="InterPro" id="IPR035369">
    <property type="entry name" value="Nrap_D4"/>
</dbReference>
<keyword evidence="14" id="KW-1185">Reference proteome</keyword>
<dbReference type="PANTHER" id="PTHR17972">
    <property type="entry name" value="NUCLEOLAR RNA-ASSOCIATED PROTEIN"/>
    <property type="match status" value="1"/>
</dbReference>
<proteinExistence type="inferred from homology"/>
<dbReference type="InterPro" id="IPR035368">
    <property type="entry name" value="Nrap_D3"/>
</dbReference>
<feature type="compositionally biased region" description="Acidic residues" evidence="6">
    <location>
        <begin position="82"/>
        <end position="105"/>
    </location>
</feature>
<dbReference type="Pfam" id="PF17406">
    <property type="entry name" value="Nrap_D5"/>
    <property type="match status" value="1"/>
</dbReference>
<dbReference type="Pfam" id="PF03813">
    <property type="entry name" value="Nrap"/>
    <property type="match status" value="1"/>
</dbReference>
<feature type="domain" description="Nrap protein" evidence="11">
    <location>
        <begin position="903"/>
        <end position="1064"/>
    </location>
</feature>
<dbReference type="GO" id="GO:0032545">
    <property type="term" value="C:CURI complex"/>
    <property type="evidence" value="ECO:0007669"/>
    <property type="project" value="TreeGrafter"/>
</dbReference>
<feature type="domain" description="Nrap protein" evidence="9">
    <location>
        <begin position="544"/>
        <end position="693"/>
    </location>
</feature>
<feature type="compositionally biased region" description="Acidic residues" evidence="6">
    <location>
        <begin position="53"/>
        <end position="72"/>
    </location>
</feature>
<evidence type="ECO:0000256" key="1">
    <source>
        <dbReference type="ARBA" id="ARBA00004604"/>
    </source>
</evidence>
<dbReference type="AlphaFoldDB" id="A0A8K0W4K1"/>
<keyword evidence="5" id="KW-0698">rRNA processing</keyword>
<evidence type="ECO:0000313" key="13">
    <source>
        <dbReference type="EMBL" id="KAH7094973.1"/>
    </source>
</evidence>
<dbReference type="GO" id="GO:0006364">
    <property type="term" value="P:rRNA processing"/>
    <property type="evidence" value="ECO:0007669"/>
    <property type="project" value="UniProtKB-KW"/>
</dbReference>
<comment type="caution">
    <text evidence="13">The sequence shown here is derived from an EMBL/GenBank/DDBJ whole genome shotgun (WGS) entry which is preliminary data.</text>
</comment>
<dbReference type="EMBL" id="JAGMVJ010000001">
    <property type="protein sequence ID" value="KAH7094973.1"/>
    <property type="molecule type" value="Genomic_DNA"/>
</dbReference>
<evidence type="ECO:0000259" key="9">
    <source>
        <dbReference type="Pfam" id="PF17404"/>
    </source>
</evidence>
<organism evidence="13 14">
    <name type="scientific">Paraphoma chrysanthemicola</name>
    <dbReference type="NCBI Taxonomy" id="798071"/>
    <lineage>
        <taxon>Eukaryota</taxon>
        <taxon>Fungi</taxon>
        <taxon>Dikarya</taxon>
        <taxon>Ascomycota</taxon>
        <taxon>Pezizomycotina</taxon>
        <taxon>Dothideomycetes</taxon>
        <taxon>Pleosporomycetidae</taxon>
        <taxon>Pleosporales</taxon>
        <taxon>Pleosporineae</taxon>
        <taxon>Phaeosphaeriaceae</taxon>
        <taxon>Paraphoma</taxon>
    </lineage>
</organism>
<dbReference type="InterPro" id="IPR005554">
    <property type="entry name" value="NOL6/Upt22"/>
</dbReference>
<dbReference type="GO" id="GO:0034456">
    <property type="term" value="C:UTP-C complex"/>
    <property type="evidence" value="ECO:0007669"/>
    <property type="project" value="TreeGrafter"/>
</dbReference>
<keyword evidence="4 5" id="KW-0539">Nucleus</keyword>
<dbReference type="OrthoDB" id="10251401at2759"/>
<evidence type="ECO:0000259" key="12">
    <source>
        <dbReference type="Pfam" id="PF17407"/>
    </source>
</evidence>
<dbReference type="Gene3D" id="1.10.1410.10">
    <property type="match status" value="2"/>
</dbReference>
<evidence type="ECO:0000259" key="8">
    <source>
        <dbReference type="Pfam" id="PF17403"/>
    </source>
</evidence>
<dbReference type="InterPro" id="IPR035371">
    <property type="entry name" value="Nrap_D6"/>
</dbReference>
<feature type="domain" description="Nrap protein" evidence="7">
    <location>
        <begin position="247"/>
        <end position="392"/>
    </location>
</feature>
<feature type="region of interest" description="Disordered" evidence="6">
    <location>
        <begin position="15"/>
        <end position="114"/>
    </location>
</feature>
<dbReference type="Pfam" id="PF17405">
    <property type="entry name" value="Nrap_D4"/>
    <property type="match status" value="1"/>
</dbReference>
<evidence type="ECO:0000259" key="10">
    <source>
        <dbReference type="Pfam" id="PF17405"/>
    </source>
</evidence>
<dbReference type="GO" id="GO:0032040">
    <property type="term" value="C:small-subunit processome"/>
    <property type="evidence" value="ECO:0007669"/>
    <property type="project" value="TreeGrafter"/>
</dbReference>
<evidence type="ECO:0000313" key="14">
    <source>
        <dbReference type="Proteomes" id="UP000813461"/>
    </source>
</evidence>
<dbReference type="Pfam" id="PF17403">
    <property type="entry name" value="Nrap_D2"/>
    <property type="match status" value="1"/>
</dbReference>
<dbReference type="InterPro" id="IPR035367">
    <property type="entry name" value="Nrap_D2"/>
</dbReference>
<name>A0A8K0W4K1_9PLEO</name>
<evidence type="ECO:0000256" key="4">
    <source>
        <dbReference type="ARBA" id="ARBA00023242"/>
    </source>
</evidence>
<dbReference type="InterPro" id="IPR035370">
    <property type="entry name" value="Nrap_D5"/>
</dbReference>
<dbReference type="Pfam" id="PF17404">
    <property type="entry name" value="Nrap_D3"/>
    <property type="match status" value="1"/>
</dbReference>
<sequence length="1230" mass="136971">MQGLLGTKKFGRNSERAQIVVVSTTMAPPATKRRKLEHSDSEEESEGSFAGFDEVEDVATDDSDVAEDDGAEGSDVSMNGAEELDDEDLSDEIEEEDESDGEDAEEATKKSVPAVKAALAPKPFKRPAASLQDGVYTSETFKSNIFKLQVDDLLDQVRLKYGKKEAPAENAMRTLKSIIEQIPAREPLSIPEAEKALKSSGLAVPFPHPRPPKDAQYKLQYERPAGINATGSYPLKIATRSDDRFLIDLVVTMPKSLLQEKDYLNHRYFYKRAYYLACLAAGIKQSKGHKFNLSFDYLNGNQLQPIVVIQPTGDGGSDDFSASRCDIRILVALPEDAFPQNKLRPGSNCVRLKENEDDSTQKAPVATPFYNSSLQSDANVTAYLKLLHATASKADAFRDACILGRVWLKQRGLGSRMRKGGFGNFEWAVLMALLLQPNAGVGTQALSAGYSSYQLFKATLQFLVRHDLSKKPFSFQASGVVVPRNDVGPVLFDGPRGQNILFKMTHWSYTRLQLEAKTTVDMLSESVFDQFDSAFILKTELLNFKYDATLEVPISVFDLNATTADYEQGLRDACRKIHNVLSRALTDRVTAISFILPDEADWAVSSQRPKNGGSKSLLVNFATDPANANRTVDHGPSAENKQEATSFRKFWGEKSELRRFKDGSILESIVWSSKDAGASVIEQIVLYILKQHLGVSVAASAKFSGDRFAGLVTAARIQGQSGVTPFLPIMNAFSALEKDIRDLEELPLQLRHLRAADPQLRYTSVEVPSAGHSPASVVMQFEASGRWPDDLCAIQRTKIAFLLRIAEVLTSAKTEYTARVGLENPSQPAQNQAFLDVTSAGGFSFRIRIYHDREVTLFERQLKDSSLDAASRESAASSLALYKREFVQSPLHSQVLQTLSTRFPALSPSIRLTKKWFAAHLLAPHFASELIELLVIRTFLQPHPWSVPSTATTGFLRTLAWLSRWDWRNVPLIVDFSSTFSNNPAELENTASKGMKPEDLERMQTRFEAWRRIDPAMNRVVLFAATNLDEEGTTWTDKSKPEKVVAARLTALAKAATHAVRADEDRLLSHINDSKEKAVILPPESLFSTNYKEYDIVIDINAKHTLKHTKKRKSEVQYKNLEIQHASRKNLSTTPLPTLFAQELLDVYGDAILWFWDPETLEKIVGLWNPVLTGQRSWKIKPGWNSEPLKIKGGEKDKGRDVEIKVNKAAVINEIRRLGGDLVKEIHVKA</sequence>
<evidence type="ECO:0000256" key="2">
    <source>
        <dbReference type="ARBA" id="ARBA00006674"/>
    </source>
</evidence>
<feature type="domain" description="Nrap protein" evidence="8">
    <location>
        <begin position="396"/>
        <end position="538"/>
    </location>
</feature>
<keyword evidence="5" id="KW-0690">Ribosome biogenesis</keyword>
<reference evidence="13" key="1">
    <citation type="journal article" date="2021" name="Nat. Commun.">
        <title>Genetic determinants of endophytism in the Arabidopsis root mycobiome.</title>
        <authorList>
            <person name="Mesny F."/>
            <person name="Miyauchi S."/>
            <person name="Thiergart T."/>
            <person name="Pickel B."/>
            <person name="Atanasova L."/>
            <person name="Karlsson M."/>
            <person name="Huettel B."/>
            <person name="Barry K.W."/>
            <person name="Haridas S."/>
            <person name="Chen C."/>
            <person name="Bauer D."/>
            <person name="Andreopoulos W."/>
            <person name="Pangilinan J."/>
            <person name="LaButti K."/>
            <person name="Riley R."/>
            <person name="Lipzen A."/>
            <person name="Clum A."/>
            <person name="Drula E."/>
            <person name="Henrissat B."/>
            <person name="Kohler A."/>
            <person name="Grigoriev I.V."/>
            <person name="Martin F.M."/>
            <person name="Hacquard S."/>
        </authorList>
    </citation>
    <scope>NUCLEOTIDE SEQUENCE</scope>
    <source>
        <strain evidence="13">MPI-SDFR-AT-0120</strain>
    </source>
</reference>
<evidence type="ECO:0000259" key="7">
    <source>
        <dbReference type="Pfam" id="PF03813"/>
    </source>
</evidence>
<dbReference type="InterPro" id="IPR035082">
    <property type="entry name" value="Nrap_D1"/>
</dbReference>
<dbReference type="PANTHER" id="PTHR17972:SF0">
    <property type="entry name" value="NUCLEOLAR PROTEIN 6"/>
    <property type="match status" value="1"/>
</dbReference>